<keyword evidence="2" id="KW-0813">Transport</keyword>
<evidence type="ECO:0000256" key="2">
    <source>
        <dbReference type="ARBA" id="ARBA00022448"/>
    </source>
</evidence>
<dbReference type="InterPro" id="IPR051351">
    <property type="entry name" value="Ascorbate-PTS_EIIA_comp"/>
</dbReference>
<dbReference type="AlphaFoldDB" id="A0A380PQG2"/>
<dbReference type="OrthoDB" id="1634238at2"/>
<evidence type="ECO:0000256" key="1">
    <source>
        <dbReference type="ARBA" id="ARBA00004496"/>
    </source>
</evidence>
<protein>
    <submittedName>
        <fullName evidence="8">Phosphotransferase enzyme II, A component</fullName>
        <ecNumber evidence="8">2.7.1.-</ecNumber>
    </submittedName>
</protein>
<dbReference type="PANTHER" id="PTHR36203">
    <property type="entry name" value="ASCORBATE-SPECIFIC PTS SYSTEM EIIA COMPONENT"/>
    <property type="match status" value="1"/>
</dbReference>
<keyword evidence="6" id="KW-0418">Kinase</keyword>
<dbReference type="InterPro" id="IPR002178">
    <property type="entry name" value="PTS_EIIA_type-2_dom"/>
</dbReference>
<evidence type="ECO:0000256" key="5">
    <source>
        <dbReference type="ARBA" id="ARBA00022683"/>
    </source>
</evidence>
<dbReference type="Proteomes" id="UP000254835">
    <property type="component" value="Unassembled WGS sequence"/>
</dbReference>
<dbReference type="EMBL" id="UHJA01000001">
    <property type="protein sequence ID" value="SUP75846.1"/>
    <property type="molecule type" value="Genomic_DNA"/>
</dbReference>
<evidence type="ECO:0000259" key="7">
    <source>
        <dbReference type="PROSITE" id="PS51094"/>
    </source>
</evidence>
<evidence type="ECO:0000313" key="8">
    <source>
        <dbReference type="EMBL" id="SUP75846.1"/>
    </source>
</evidence>
<dbReference type="Pfam" id="PF00359">
    <property type="entry name" value="PTS_EIIA_2"/>
    <property type="match status" value="1"/>
</dbReference>
<evidence type="ECO:0000313" key="9">
    <source>
        <dbReference type="Proteomes" id="UP000254835"/>
    </source>
</evidence>
<keyword evidence="4 8" id="KW-0808">Transferase</keyword>
<dbReference type="GO" id="GO:0005737">
    <property type="term" value="C:cytoplasm"/>
    <property type="evidence" value="ECO:0007669"/>
    <property type="project" value="UniProtKB-SubCell"/>
</dbReference>
<keyword evidence="3" id="KW-0963">Cytoplasm</keyword>
<organism evidence="8 9">
    <name type="scientific">Yersinia frederiksenii</name>
    <dbReference type="NCBI Taxonomy" id="29484"/>
    <lineage>
        <taxon>Bacteria</taxon>
        <taxon>Pseudomonadati</taxon>
        <taxon>Pseudomonadota</taxon>
        <taxon>Gammaproteobacteria</taxon>
        <taxon>Enterobacterales</taxon>
        <taxon>Yersiniaceae</taxon>
        <taxon>Yersinia</taxon>
    </lineage>
</organism>
<evidence type="ECO:0000256" key="3">
    <source>
        <dbReference type="ARBA" id="ARBA00022490"/>
    </source>
</evidence>
<sequence>MQTLIDFFPENSIAIYPSAEHWEQAIDLSMASLIESHAVKPEYSQAIKDATREIGPYYILAPEIAMPHARPENGVNHTALSLTLLREGVIFDADCEPVKLLIGLAAKDADSHIYAIQALSEMFCDDDSITSLLNATNTENIKEILKHY</sequence>
<gene>
    <name evidence="8" type="primary">cmtB</name>
    <name evidence="8" type="ORF">NCTC11470_00865</name>
</gene>
<comment type="subcellular location">
    <subcellularLocation>
        <location evidence="1">Cytoplasm</location>
    </subcellularLocation>
</comment>
<name>A0A380PQG2_YERFR</name>
<dbReference type="RefSeq" id="WP_004712000.1">
    <property type="nucleotide sequence ID" value="NZ_CABHXP010000312.1"/>
</dbReference>
<dbReference type="GO" id="GO:0009401">
    <property type="term" value="P:phosphoenolpyruvate-dependent sugar phosphotransferase system"/>
    <property type="evidence" value="ECO:0007669"/>
    <property type="project" value="UniProtKB-KW"/>
</dbReference>
<evidence type="ECO:0000256" key="4">
    <source>
        <dbReference type="ARBA" id="ARBA00022679"/>
    </source>
</evidence>
<proteinExistence type="predicted"/>
<dbReference type="CDD" id="cd00211">
    <property type="entry name" value="PTS_IIA_fru"/>
    <property type="match status" value="1"/>
</dbReference>
<dbReference type="PROSITE" id="PS00372">
    <property type="entry name" value="PTS_EIIA_TYPE_2_HIS"/>
    <property type="match status" value="1"/>
</dbReference>
<dbReference type="PANTHER" id="PTHR36203:SF4">
    <property type="entry name" value="MANNITOL-SPECIFIC CRYPTIC PHOSPHOTRANSFERASE ENZYME IIA COMPONENT"/>
    <property type="match status" value="1"/>
</dbReference>
<dbReference type="GO" id="GO:0016301">
    <property type="term" value="F:kinase activity"/>
    <property type="evidence" value="ECO:0007669"/>
    <property type="project" value="UniProtKB-KW"/>
</dbReference>
<dbReference type="SUPFAM" id="SSF55804">
    <property type="entry name" value="Phoshotransferase/anion transport protein"/>
    <property type="match status" value="1"/>
</dbReference>
<dbReference type="Gene3D" id="3.40.930.10">
    <property type="entry name" value="Mannitol-specific EII, Chain A"/>
    <property type="match status" value="1"/>
</dbReference>
<dbReference type="InterPro" id="IPR016152">
    <property type="entry name" value="PTrfase/Anion_transptr"/>
</dbReference>
<feature type="domain" description="PTS EIIA type-2" evidence="7">
    <location>
        <begin position="6"/>
        <end position="148"/>
    </location>
</feature>
<keyword evidence="5" id="KW-0598">Phosphotransferase system</keyword>
<reference evidence="8 9" key="1">
    <citation type="submission" date="2018-06" db="EMBL/GenBank/DDBJ databases">
        <authorList>
            <consortium name="Pathogen Informatics"/>
            <person name="Doyle S."/>
        </authorList>
    </citation>
    <scope>NUCLEOTIDE SEQUENCE [LARGE SCALE GENOMIC DNA]</scope>
    <source>
        <strain evidence="8 9">NCTC11470</strain>
    </source>
</reference>
<dbReference type="EC" id="2.7.1.-" evidence="8"/>
<dbReference type="GeneID" id="57906951"/>
<accession>A0A380PQG2</accession>
<evidence type="ECO:0000256" key="6">
    <source>
        <dbReference type="ARBA" id="ARBA00022777"/>
    </source>
</evidence>
<dbReference type="PROSITE" id="PS51094">
    <property type="entry name" value="PTS_EIIA_TYPE_2"/>
    <property type="match status" value="1"/>
</dbReference>